<keyword evidence="1" id="KW-1133">Transmembrane helix</keyword>
<dbReference type="RefSeq" id="WP_148812957.1">
    <property type="nucleotide sequence ID" value="NZ_CP043046.1"/>
</dbReference>
<name>A0A5C0AWF6_9BURK</name>
<feature type="transmembrane region" description="Helical" evidence="1">
    <location>
        <begin position="37"/>
        <end position="58"/>
    </location>
</feature>
<keyword evidence="3" id="KW-1185">Reference proteome</keyword>
<evidence type="ECO:0000313" key="3">
    <source>
        <dbReference type="Proteomes" id="UP000325161"/>
    </source>
</evidence>
<dbReference type="AlphaFoldDB" id="A0A5C0AWF6"/>
<dbReference type="EMBL" id="CP043046">
    <property type="protein sequence ID" value="QEI05041.1"/>
    <property type="molecule type" value="Genomic_DNA"/>
</dbReference>
<reference evidence="2 3" key="1">
    <citation type="submission" date="2019-08" db="EMBL/GenBank/DDBJ databases">
        <title>Amphibian skin-associated Pigmentiphaga: genome sequence and occurrence across geography and hosts.</title>
        <authorList>
            <person name="Bletz M.C."/>
            <person name="Bunk B."/>
            <person name="Sproeer C."/>
            <person name="Biwer P."/>
            <person name="Reiter S."/>
            <person name="Rabemananjara F.C.E."/>
            <person name="Schulz S."/>
            <person name="Overmann J."/>
            <person name="Vences M."/>
        </authorList>
    </citation>
    <scope>NUCLEOTIDE SEQUENCE [LARGE SCALE GENOMIC DNA]</scope>
    <source>
        <strain evidence="2 3">Mada1488</strain>
    </source>
</reference>
<dbReference type="Proteomes" id="UP000325161">
    <property type="component" value="Chromosome"/>
</dbReference>
<proteinExistence type="predicted"/>
<keyword evidence="1" id="KW-0812">Transmembrane</keyword>
<gene>
    <name evidence="2" type="ORF">FXN63_03700</name>
</gene>
<organism evidence="2 3">
    <name type="scientific">Pigmentiphaga aceris</name>
    <dbReference type="NCBI Taxonomy" id="1940612"/>
    <lineage>
        <taxon>Bacteria</taxon>
        <taxon>Pseudomonadati</taxon>
        <taxon>Pseudomonadota</taxon>
        <taxon>Betaproteobacteria</taxon>
        <taxon>Burkholderiales</taxon>
        <taxon>Alcaligenaceae</taxon>
        <taxon>Pigmentiphaga</taxon>
    </lineage>
</organism>
<protein>
    <submittedName>
        <fullName evidence="2">Uncharacterized protein</fullName>
    </submittedName>
</protein>
<keyword evidence="1" id="KW-0472">Membrane</keyword>
<feature type="transmembrane region" description="Helical" evidence="1">
    <location>
        <begin position="6"/>
        <end position="25"/>
    </location>
</feature>
<dbReference type="KEGG" id="pacr:FXN63_03700"/>
<accession>A0A5C0AWF6</accession>
<evidence type="ECO:0000256" key="1">
    <source>
        <dbReference type="SAM" id="Phobius"/>
    </source>
</evidence>
<evidence type="ECO:0000313" key="2">
    <source>
        <dbReference type="EMBL" id="QEI05041.1"/>
    </source>
</evidence>
<sequence length="59" mass="6491">MVVARLIVVLLALAIALCVGLGFITGNRAHYDRAWRFAKFGLAALVIFFAVLIVSELMR</sequence>